<keyword evidence="4" id="KW-1185">Reference proteome</keyword>
<evidence type="ECO:0000256" key="1">
    <source>
        <dbReference type="SAM" id="MobiDB-lite"/>
    </source>
</evidence>
<sequence>MSFLVNLKESKLETIFHLINIFAWILQIAGLGSLGTSITKNLVLYIFVSIFAFLASIIMIVIIGLSNITHEALHIFNFVSAMIIAISLIGANNVYSSYCLSAEKCHNSTKVYVSGVSISVCALITLFFLNSQKDIFENPNSSDSISRDFYVEQNDNNQNQEPRFQIDSKSETTSEKSDESTEDSN</sequence>
<name>A0A9Q0LIP7_ANAIG</name>
<dbReference type="AlphaFoldDB" id="A0A9Q0LIP7"/>
<accession>A0A9Q0LIP7</accession>
<feature type="compositionally biased region" description="Basic and acidic residues" evidence="1">
    <location>
        <begin position="164"/>
        <end position="179"/>
    </location>
</feature>
<keyword evidence="2" id="KW-0472">Membrane</keyword>
<feature type="transmembrane region" description="Helical" evidence="2">
    <location>
        <begin position="42"/>
        <end position="65"/>
    </location>
</feature>
<evidence type="ECO:0000313" key="3">
    <source>
        <dbReference type="EMBL" id="KAJ5073195.1"/>
    </source>
</evidence>
<dbReference type="Proteomes" id="UP001149090">
    <property type="component" value="Unassembled WGS sequence"/>
</dbReference>
<gene>
    <name evidence="3" type="ORF">M0811_08877</name>
</gene>
<feature type="transmembrane region" description="Helical" evidence="2">
    <location>
        <begin position="111"/>
        <end position="129"/>
    </location>
</feature>
<comment type="caution">
    <text evidence="3">The sequence shown here is derived from an EMBL/GenBank/DDBJ whole genome shotgun (WGS) entry which is preliminary data.</text>
</comment>
<feature type="compositionally biased region" description="Polar residues" evidence="1">
    <location>
        <begin position="153"/>
        <end position="162"/>
    </location>
</feature>
<proteinExistence type="predicted"/>
<reference evidence="3" key="1">
    <citation type="submission" date="2022-10" db="EMBL/GenBank/DDBJ databases">
        <title>Novel sulphate-reducing endosymbionts in the free-living metamonad Anaeramoeba.</title>
        <authorList>
            <person name="Jerlstrom-Hultqvist J."/>
            <person name="Cepicka I."/>
            <person name="Gallot-Lavallee L."/>
            <person name="Salas-Leiva D."/>
            <person name="Curtis B.A."/>
            <person name="Zahonova K."/>
            <person name="Pipaliya S."/>
            <person name="Dacks J."/>
            <person name="Roger A.J."/>
        </authorList>
    </citation>
    <scope>NUCLEOTIDE SEQUENCE</scope>
    <source>
        <strain evidence="3">BMAN</strain>
    </source>
</reference>
<evidence type="ECO:0000256" key="2">
    <source>
        <dbReference type="SAM" id="Phobius"/>
    </source>
</evidence>
<keyword evidence="2" id="KW-0812">Transmembrane</keyword>
<feature type="region of interest" description="Disordered" evidence="1">
    <location>
        <begin position="146"/>
        <end position="185"/>
    </location>
</feature>
<dbReference type="EMBL" id="JAPDFW010000076">
    <property type="protein sequence ID" value="KAJ5073195.1"/>
    <property type="molecule type" value="Genomic_DNA"/>
</dbReference>
<organism evidence="3 4">
    <name type="scientific">Anaeramoeba ignava</name>
    <name type="common">Anaerobic marine amoeba</name>
    <dbReference type="NCBI Taxonomy" id="1746090"/>
    <lineage>
        <taxon>Eukaryota</taxon>
        <taxon>Metamonada</taxon>
        <taxon>Anaeramoebidae</taxon>
        <taxon>Anaeramoeba</taxon>
    </lineage>
</organism>
<keyword evidence="2" id="KW-1133">Transmembrane helix</keyword>
<feature type="transmembrane region" description="Helical" evidence="2">
    <location>
        <begin position="12"/>
        <end position="30"/>
    </location>
</feature>
<protein>
    <submittedName>
        <fullName evidence="3">Uncharacterized protein</fullName>
    </submittedName>
</protein>
<feature type="transmembrane region" description="Helical" evidence="2">
    <location>
        <begin position="72"/>
        <end position="91"/>
    </location>
</feature>
<evidence type="ECO:0000313" key="4">
    <source>
        <dbReference type="Proteomes" id="UP001149090"/>
    </source>
</evidence>